<name>A0A0K0EAU0_STRER</name>
<keyword evidence="2" id="KW-1185">Reference proteome</keyword>
<sequence length="306" mass="33979">MEAPTLSNSQGNNSMTFHNCHFQPTNSNHDLSHFHNIFPAPPKNSLIRSTRSETHLTDLRNFAHPSEKAISSQIHQKMKEFISNEEKIKNTRLPNASSASNLRQFRDKMGCSSENIEKGDQILLYKSFHPLSSLLLRGTNTSKQKISCSQTISEEGETDTANIVPPRIRKTSSASHIEFLIQDFSTSTTLNDNMLNSNELQQSNCNQLGNCINKESLTMTIDKAKSTDNITNSIEKSISPTNWFSRPDISSNSIINAKTQCESTTSSNGTINKTGGVFGFLGKGIFGQPVSTNENETARYILTLEQ</sequence>
<proteinExistence type="predicted"/>
<evidence type="ECO:0000313" key="3">
    <source>
        <dbReference type="WBParaSite" id="SSTP_0000661500.1"/>
    </source>
</evidence>
<dbReference type="AlphaFoldDB" id="A0A0K0EAU0"/>
<accession>A0A0K0EAU0</accession>
<dbReference type="WBParaSite" id="SSTP_0000661500.1">
    <property type="protein sequence ID" value="SSTP_0000661500.1"/>
    <property type="gene ID" value="SSTP_0000661500"/>
</dbReference>
<evidence type="ECO:0000313" key="2">
    <source>
        <dbReference type="Proteomes" id="UP000035681"/>
    </source>
</evidence>
<evidence type="ECO:0000256" key="1">
    <source>
        <dbReference type="SAM" id="MobiDB-lite"/>
    </source>
</evidence>
<evidence type="ECO:0000313" key="4">
    <source>
        <dbReference type="WBParaSite" id="TCONS_00014156.p1"/>
    </source>
</evidence>
<organism evidence="3">
    <name type="scientific">Strongyloides stercoralis</name>
    <name type="common">Threadworm</name>
    <dbReference type="NCBI Taxonomy" id="6248"/>
    <lineage>
        <taxon>Eukaryota</taxon>
        <taxon>Metazoa</taxon>
        <taxon>Ecdysozoa</taxon>
        <taxon>Nematoda</taxon>
        <taxon>Chromadorea</taxon>
        <taxon>Rhabditida</taxon>
        <taxon>Tylenchina</taxon>
        <taxon>Panagrolaimomorpha</taxon>
        <taxon>Strongyloidoidea</taxon>
        <taxon>Strongyloididae</taxon>
        <taxon>Strongyloides</taxon>
    </lineage>
</organism>
<feature type="region of interest" description="Disordered" evidence="1">
    <location>
        <begin position="1"/>
        <end position="21"/>
    </location>
</feature>
<reference evidence="3" key="1">
    <citation type="submission" date="2015-08" db="UniProtKB">
        <authorList>
            <consortium name="WormBaseParasite"/>
        </authorList>
    </citation>
    <scope>IDENTIFICATION</scope>
</reference>
<protein>
    <submittedName>
        <fullName evidence="3 4">Uncharacterized protein</fullName>
    </submittedName>
</protein>
<dbReference type="Proteomes" id="UP000035681">
    <property type="component" value="Unplaced"/>
</dbReference>
<dbReference type="WBParaSite" id="TCONS_00014156.p1">
    <property type="protein sequence ID" value="TCONS_00014156.p1"/>
    <property type="gene ID" value="XLOC_009366"/>
</dbReference>